<dbReference type="PANTHER" id="PTHR22923">
    <property type="entry name" value="CEREBELLIN-RELATED"/>
    <property type="match status" value="1"/>
</dbReference>
<dbReference type="AlphaFoldDB" id="E9I284"/>
<dbReference type="PANTHER" id="PTHR22923:SF62">
    <property type="entry name" value="CVP18"/>
    <property type="match status" value="1"/>
</dbReference>
<sequence>MAPVQLTDYGVITDKEILPITRLNFGRTQLETSSGVHTLGRFECTGQVTVTGMPKSCEDLWRKGHTLSGLYSVMGTAMIETVYCDFTKLPSDPGFQTWIGYADVKSSPTYFFAQRNAQLSEIKIPIPFDVELLNVGGAMNFTSGKFTAPVAGKYFFSFTGLIRFPGSSSTLQYCRVFLYKNGDLTAKSFSDEISAANQYETLSLQSTLNLIKGDQIWLEIDSLTPPGNNLNGYGYDHFNGFLLEEDISQFVKT</sequence>
<keyword evidence="3" id="KW-0732">Signal</keyword>
<dbReference type="EMBL" id="GL734008">
    <property type="protein sequence ID" value="EFX61896.1"/>
    <property type="molecule type" value="Genomic_DNA"/>
</dbReference>
<dbReference type="HOGENOM" id="CLU_068539_1_0_1"/>
<accession>E9I284</accession>
<dbReference type="SUPFAM" id="SSF49842">
    <property type="entry name" value="TNF-like"/>
    <property type="match status" value="1"/>
</dbReference>
<gene>
    <name evidence="5" type="ORF">DAPPUDRAFT_120794</name>
</gene>
<evidence type="ECO:0000313" key="5">
    <source>
        <dbReference type="EMBL" id="EFX61896.1"/>
    </source>
</evidence>
<evidence type="ECO:0000256" key="1">
    <source>
        <dbReference type="ARBA" id="ARBA00004613"/>
    </source>
</evidence>
<dbReference type="Proteomes" id="UP000000305">
    <property type="component" value="Unassembled WGS sequence"/>
</dbReference>
<feature type="domain" description="C1q" evidence="4">
    <location>
        <begin position="104"/>
        <end position="249"/>
    </location>
</feature>
<dbReference type="InterPro" id="IPR001073">
    <property type="entry name" value="C1q_dom"/>
</dbReference>
<dbReference type="PROSITE" id="PS50871">
    <property type="entry name" value="C1Q"/>
    <property type="match status" value="1"/>
</dbReference>
<name>E9I284_DAPPU</name>
<dbReference type="InterPro" id="IPR050822">
    <property type="entry name" value="Cerebellin_Synaptic_Org"/>
</dbReference>
<comment type="subcellular location">
    <subcellularLocation>
        <location evidence="1">Secreted</location>
    </subcellularLocation>
</comment>
<dbReference type="Gene3D" id="2.60.120.40">
    <property type="match status" value="1"/>
</dbReference>
<dbReference type="SMART" id="SM00110">
    <property type="entry name" value="C1Q"/>
    <property type="match status" value="1"/>
</dbReference>
<reference evidence="5 6" key="1">
    <citation type="journal article" date="2011" name="Science">
        <title>The ecoresponsive genome of Daphnia pulex.</title>
        <authorList>
            <person name="Colbourne J.K."/>
            <person name="Pfrender M.E."/>
            <person name="Gilbert D."/>
            <person name="Thomas W.K."/>
            <person name="Tucker A."/>
            <person name="Oakley T.H."/>
            <person name="Tokishita S."/>
            <person name="Aerts A."/>
            <person name="Arnold G.J."/>
            <person name="Basu M.K."/>
            <person name="Bauer D.J."/>
            <person name="Caceres C.E."/>
            <person name="Carmel L."/>
            <person name="Casola C."/>
            <person name="Choi J.H."/>
            <person name="Detter J.C."/>
            <person name="Dong Q."/>
            <person name="Dusheyko S."/>
            <person name="Eads B.D."/>
            <person name="Frohlich T."/>
            <person name="Geiler-Samerotte K.A."/>
            <person name="Gerlach D."/>
            <person name="Hatcher P."/>
            <person name="Jogdeo S."/>
            <person name="Krijgsveld J."/>
            <person name="Kriventseva E.V."/>
            <person name="Kultz D."/>
            <person name="Laforsch C."/>
            <person name="Lindquist E."/>
            <person name="Lopez J."/>
            <person name="Manak J.R."/>
            <person name="Muller J."/>
            <person name="Pangilinan J."/>
            <person name="Patwardhan R.P."/>
            <person name="Pitluck S."/>
            <person name="Pritham E.J."/>
            <person name="Rechtsteiner A."/>
            <person name="Rho M."/>
            <person name="Rogozin I.B."/>
            <person name="Sakarya O."/>
            <person name="Salamov A."/>
            <person name="Schaack S."/>
            <person name="Shapiro H."/>
            <person name="Shiga Y."/>
            <person name="Skalitzky C."/>
            <person name="Smith Z."/>
            <person name="Souvorov A."/>
            <person name="Sung W."/>
            <person name="Tang Z."/>
            <person name="Tsuchiya D."/>
            <person name="Tu H."/>
            <person name="Vos H."/>
            <person name="Wang M."/>
            <person name="Wolf Y.I."/>
            <person name="Yamagata H."/>
            <person name="Yamada T."/>
            <person name="Ye Y."/>
            <person name="Shaw J.R."/>
            <person name="Andrews J."/>
            <person name="Crease T.J."/>
            <person name="Tang H."/>
            <person name="Lucas S.M."/>
            <person name="Robertson H.M."/>
            <person name="Bork P."/>
            <person name="Koonin E.V."/>
            <person name="Zdobnov E.M."/>
            <person name="Grigoriev I.V."/>
            <person name="Lynch M."/>
            <person name="Boore J.L."/>
        </authorList>
    </citation>
    <scope>NUCLEOTIDE SEQUENCE [LARGE SCALE GENOMIC DNA]</scope>
</reference>
<feature type="non-terminal residue" evidence="5">
    <location>
        <position position="253"/>
    </location>
</feature>
<dbReference type="InParanoid" id="E9I284"/>
<dbReference type="OrthoDB" id="6336985at2759"/>
<proteinExistence type="predicted"/>
<keyword evidence="2" id="KW-0964">Secreted</keyword>
<organism evidence="5 6">
    <name type="scientific">Daphnia pulex</name>
    <name type="common">Water flea</name>
    <dbReference type="NCBI Taxonomy" id="6669"/>
    <lineage>
        <taxon>Eukaryota</taxon>
        <taxon>Metazoa</taxon>
        <taxon>Ecdysozoa</taxon>
        <taxon>Arthropoda</taxon>
        <taxon>Crustacea</taxon>
        <taxon>Branchiopoda</taxon>
        <taxon>Diplostraca</taxon>
        <taxon>Cladocera</taxon>
        <taxon>Anomopoda</taxon>
        <taxon>Daphniidae</taxon>
        <taxon>Daphnia</taxon>
    </lineage>
</organism>
<evidence type="ECO:0000313" key="6">
    <source>
        <dbReference type="Proteomes" id="UP000000305"/>
    </source>
</evidence>
<keyword evidence="6" id="KW-1185">Reference proteome</keyword>
<dbReference type="InterPro" id="IPR008983">
    <property type="entry name" value="Tumour_necrosis_fac-like_dom"/>
</dbReference>
<evidence type="ECO:0000259" key="4">
    <source>
        <dbReference type="PROSITE" id="PS50871"/>
    </source>
</evidence>
<protein>
    <recommendedName>
        <fullName evidence="4">C1q domain-containing protein</fullName>
    </recommendedName>
</protein>
<dbReference type="KEGG" id="dpx:DAPPUDRAFT_120794"/>
<evidence type="ECO:0000256" key="3">
    <source>
        <dbReference type="ARBA" id="ARBA00022729"/>
    </source>
</evidence>
<evidence type="ECO:0000256" key="2">
    <source>
        <dbReference type="ARBA" id="ARBA00022525"/>
    </source>
</evidence>
<dbReference type="GO" id="GO:0005615">
    <property type="term" value="C:extracellular space"/>
    <property type="evidence" value="ECO:0000318"/>
    <property type="project" value="GO_Central"/>
</dbReference>
<dbReference type="Pfam" id="PF00386">
    <property type="entry name" value="C1q"/>
    <property type="match status" value="1"/>
</dbReference>